<sequence>MNTVSKVESALFRIMGTALGLGACTALIVNNPKGAVFTNIYGIIFFALFLSLGVYSAYSLIKPCNTKHPV</sequence>
<protein>
    <submittedName>
        <fullName evidence="2">Uncharacterized protein</fullName>
    </submittedName>
</protein>
<accession>A0A3B1BRU6</accession>
<feature type="transmembrane region" description="Helical" evidence="1">
    <location>
        <begin position="41"/>
        <end position="61"/>
    </location>
</feature>
<gene>
    <name evidence="2" type="ORF">MNBD_NITROSPINAE01-1792</name>
</gene>
<keyword evidence="1" id="KW-1133">Transmembrane helix</keyword>
<dbReference type="EMBL" id="UOGC01000049">
    <property type="protein sequence ID" value="VAX17271.1"/>
    <property type="molecule type" value="Genomic_DNA"/>
</dbReference>
<name>A0A3B1BRU6_9ZZZZ</name>
<dbReference type="PROSITE" id="PS51257">
    <property type="entry name" value="PROKAR_LIPOPROTEIN"/>
    <property type="match status" value="1"/>
</dbReference>
<feature type="transmembrane region" description="Helical" evidence="1">
    <location>
        <begin position="12"/>
        <end position="29"/>
    </location>
</feature>
<dbReference type="AlphaFoldDB" id="A0A3B1BRU6"/>
<keyword evidence="1" id="KW-0472">Membrane</keyword>
<keyword evidence="1" id="KW-0812">Transmembrane</keyword>
<reference evidence="2" key="1">
    <citation type="submission" date="2018-06" db="EMBL/GenBank/DDBJ databases">
        <authorList>
            <person name="Zhirakovskaya E."/>
        </authorList>
    </citation>
    <scope>NUCLEOTIDE SEQUENCE</scope>
</reference>
<proteinExistence type="predicted"/>
<evidence type="ECO:0000313" key="2">
    <source>
        <dbReference type="EMBL" id="VAX17271.1"/>
    </source>
</evidence>
<evidence type="ECO:0000256" key="1">
    <source>
        <dbReference type="SAM" id="Phobius"/>
    </source>
</evidence>
<organism evidence="2">
    <name type="scientific">hydrothermal vent metagenome</name>
    <dbReference type="NCBI Taxonomy" id="652676"/>
    <lineage>
        <taxon>unclassified sequences</taxon>
        <taxon>metagenomes</taxon>
        <taxon>ecological metagenomes</taxon>
    </lineage>
</organism>